<reference evidence="20" key="2">
    <citation type="submission" date="2020-09" db="EMBL/GenBank/DDBJ databases">
        <authorList>
            <person name="Sun Q."/>
            <person name="Zhou Y."/>
        </authorList>
    </citation>
    <scope>NUCLEOTIDE SEQUENCE</scope>
    <source>
        <strain evidence="20">CGMCC 1.12698</strain>
    </source>
</reference>
<dbReference type="InterPro" id="IPR001460">
    <property type="entry name" value="PCN-bd_Tpept"/>
</dbReference>
<dbReference type="Gene3D" id="1.10.3810.10">
    <property type="entry name" value="Biosynthetic peptidoglycan transglycosylase-like"/>
    <property type="match status" value="1"/>
</dbReference>
<dbReference type="InterPro" id="IPR036950">
    <property type="entry name" value="PBP_transglycosylase"/>
</dbReference>
<evidence type="ECO:0000256" key="16">
    <source>
        <dbReference type="ARBA" id="ARBA00049902"/>
    </source>
</evidence>
<comment type="similarity">
    <text evidence="3">In the N-terminal section; belongs to the glycosyltransferase 51 family.</text>
</comment>
<feature type="domain" description="Penicillin-binding protein transpeptidase" evidence="18">
    <location>
        <begin position="328"/>
        <end position="581"/>
    </location>
</feature>
<keyword evidence="12 17" id="KW-0472">Membrane</keyword>
<keyword evidence="14" id="KW-0961">Cell wall biogenesis/degradation</keyword>
<dbReference type="NCBIfam" id="TIGR02074">
    <property type="entry name" value="PBP_1a_fam"/>
    <property type="match status" value="1"/>
</dbReference>
<dbReference type="InterPro" id="IPR050396">
    <property type="entry name" value="Glycosyltr_51/Transpeptidase"/>
</dbReference>
<evidence type="ECO:0000256" key="8">
    <source>
        <dbReference type="ARBA" id="ARBA00022679"/>
    </source>
</evidence>
<dbReference type="GO" id="GO:0006508">
    <property type="term" value="P:proteolysis"/>
    <property type="evidence" value="ECO:0007669"/>
    <property type="project" value="UniProtKB-KW"/>
</dbReference>
<evidence type="ECO:0000256" key="13">
    <source>
        <dbReference type="ARBA" id="ARBA00023268"/>
    </source>
</evidence>
<name>A0A917AY21_9BACI</name>
<dbReference type="Pfam" id="PF00912">
    <property type="entry name" value="Transgly"/>
    <property type="match status" value="1"/>
</dbReference>
<evidence type="ECO:0000256" key="17">
    <source>
        <dbReference type="SAM" id="Phobius"/>
    </source>
</evidence>
<evidence type="ECO:0000256" key="7">
    <source>
        <dbReference type="ARBA" id="ARBA00022676"/>
    </source>
</evidence>
<dbReference type="GO" id="GO:0005886">
    <property type="term" value="C:plasma membrane"/>
    <property type="evidence" value="ECO:0007669"/>
    <property type="project" value="UniProtKB-SubCell"/>
</dbReference>
<keyword evidence="10" id="KW-0133">Cell shape</keyword>
<evidence type="ECO:0000256" key="14">
    <source>
        <dbReference type="ARBA" id="ARBA00023316"/>
    </source>
</evidence>
<keyword evidence="17" id="KW-1133">Transmembrane helix</keyword>
<keyword evidence="9" id="KW-0378">Hydrolase</keyword>
<evidence type="ECO:0000256" key="1">
    <source>
        <dbReference type="ARBA" id="ARBA00004236"/>
    </source>
</evidence>
<keyword evidence="6" id="KW-0645">Protease</keyword>
<keyword evidence="5" id="KW-0121">Carboxypeptidase</keyword>
<dbReference type="PANTHER" id="PTHR32282:SF11">
    <property type="entry name" value="PENICILLIN-BINDING PROTEIN 1B"/>
    <property type="match status" value="1"/>
</dbReference>
<evidence type="ECO:0000256" key="15">
    <source>
        <dbReference type="ARBA" id="ARBA00034000"/>
    </source>
</evidence>
<dbReference type="GO" id="GO:0071555">
    <property type="term" value="P:cell wall organization"/>
    <property type="evidence" value="ECO:0007669"/>
    <property type="project" value="UniProtKB-KW"/>
</dbReference>
<gene>
    <name evidence="20" type="ORF">GCM10007140_34970</name>
</gene>
<dbReference type="InterPro" id="IPR001264">
    <property type="entry name" value="Glyco_trans_51"/>
</dbReference>
<evidence type="ECO:0000256" key="6">
    <source>
        <dbReference type="ARBA" id="ARBA00022670"/>
    </source>
</evidence>
<keyword evidence="21" id="KW-1185">Reference proteome</keyword>
<evidence type="ECO:0000256" key="2">
    <source>
        <dbReference type="ARBA" id="ARBA00007090"/>
    </source>
</evidence>
<dbReference type="GO" id="GO:0008955">
    <property type="term" value="F:peptidoglycan glycosyltransferase activity"/>
    <property type="evidence" value="ECO:0007669"/>
    <property type="project" value="UniProtKB-EC"/>
</dbReference>
<dbReference type="GO" id="GO:0008360">
    <property type="term" value="P:regulation of cell shape"/>
    <property type="evidence" value="ECO:0007669"/>
    <property type="project" value="UniProtKB-KW"/>
</dbReference>
<keyword evidence="7" id="KW-0328">Glycosyltransferase</keyword>
<dbReference type="GO" id="GO:0030288">
    <property type="term" value="C:outer membrane-bounded periplasmic space"/>
    <property type="evidence" value="ECO:0007669"/>
    <property type="project" value="TreeGrafter"/>
</dbReference>
<reference evidence="20" key="1">
    <citation type="journal article" date="2014" name="Int. J. Syst. Evol. Microbiol.">
        <title>Complete genome sequence of Corynebacterium casei LMG S-19264T (=DSM 44701T), isolated from a smear-ripened cheese.</title>
        <authorList>
            <consortium name="US DOE Joint Genome Institute (JGI-PGF)"/>
            <person name="Walter F."/>
            <person name="Albersmeier A."/>
            <person name="Kalinowski J."/>
            <person name="Ruckert C."/>
        </authorList>
    </citation>
    <scope>NUCLEOTIDE SEQUENCE</scope>
    <source>
        <strain evidence="20">CGMCC 1.12698</strain>
    </source>
</reference>
<evidence type="ECO:0000256" key="5">
    <source>
        <dbReference type="ARBA" id="ARBA00022645"/>
    </source>
</evidence>
<evidence type="ECO:0000259" key="18">
    <source>
        <dbReference type="Pfam" id="PF00905"/>
    </source>
</evidence>
<feature type="transmembrane region" description="Helical" evidence="17">
    <location>
        <begin position="14"/>
        <end position="40"/>
    </location>
</feature>
<evidence type="ECO:0000256" key="10">
    <source>
        <dbReference type="ARBA" id="ARBA00022960"/>
    </source>
</evidence>
<dbReference type="InterPro" id="IPR012338">
    <property type="entry name" value="Beta-lactam/transpept-like"/>
</dbReference>
<dbReference type="PANTHER" id="PTHR32282">
    <property type="entry name" value="BINDING PROTEIN TRANSPEPTIDASE, PUTATIVE-RELATED"/>
    <property type="match status" value="1"/>
</dbReference>
<keyword evidence="8" id="KW-0808">Transferase</keyword>
<dbReference type="SUPFAM" id="SSF53955">
    <property type="entry name" value="Lysozyme-like"/>
    <property type="match status" value="1"/>
</dbReference>
<dbReference type="AlphaFoldDB" id="A0A917AY21"/>
<dbReference type="GO" id="GO:0008658">
    <property type="term" value="F:penicillin binding"/>
    <property type="evidence" value="ECO:0007669"/>
    <property type="project" value="InterPro"/>
</dbReference>
<comment type="subcellular location">
    <subcellularLocation>
        <location evidence="1">Cell membrane</location>
    </subcellularLocation>
</comment>
<keyword evidence="13" id="KW-0511">Multifunctional enzyme</keyword>
<dbReference type="GO" id="GO:0009252">
    <property type="term" value="P:peptidoglycan biosynthetic process"/>
    <property type="evidence" value="ECO:0007669"/>
    <property type="project" value="UniProtKB-KW"/>
</dbReference>
<dbReference type="EMBL" id="BMFK01000005">
    <property type="protein sequence ID" value="GGE82313.1"/>
    <property type="molecule type" value="Genomic_DNA"/>
</dbReference>
<dbReference type="FunFam" id="1.10.3810.10:FF:000001">
    <property type="entry name" value="Penicillin-binding protein 1A"/>
    <property type="match status" value="1"/>
</dbReference>
<evidence type="ECO:0000256" key="11">
    <source>
        <dbReference type="ARBA" id="ARBA00022984"/>
    </source>
</evidence>
<evidence type="ECO:0000256" key="9">
    <source>
        <dbReference type="ARBA" id="ARBA00022801"/>
    </source>
</evidence>
<dbReference type="SUPFAM" id="SSF56601">
    <property type="entry name" value="beta-lactamase/transpeptidase-like"/>
    <property type="match status" value="1"/>
</dbReference>
<comment type="similarity">
    <text evidence="2">In the C-terminal section; belongs to the transpeptidase family.</text>
</comment>
<dbReference type="Pfam" id="PF00905">
    <property type="entry name" value="Transpeptidase"/>
    <property type="match status" value="1"/>
</dbReference>
<evidence type="ECO:0000256" key="3">
    <source>
        <dbReference type="ARBA" id="ARBA00007739"/>
    </source>
</evidence>
<protein>
    <submittedName>
        <fullName evidence="20">Penicillin-binding protein</fullName>
    </submittedName>
</protein>
<proteinExistence type="inferred from homology"/>
<feature type="domain" description="Glycosyl transferase family 51" evidence="19">
    <location>
        <begin position="66"/>
        <end position="237"/>
    </location>
</feature>
<evidence type="ECO:0000313" key="21">
    <source>
        <dbReference type="Proteomes" id="UP000605259"/>
    </source>
</evidence>
<dbReference type="Gene3D" id="3.40.710.10">
    <property type="entry name" value="DD-peptidase/beta-lactamase superfamily"/>
    <property type="match status" value="1"/>
</dbReference>
<keyword evidence="11" id="KW-0573">Peptidoglycan synthesis</keyword>
<evidence type="ECO:0000256" key="12">
    <source>
        <dbReference type="ARBA" id="ARBA00023136"/>
    </source>
</evidence>
<organism evidence="20 21">
    <name type="scientific">Priestia taiwanensis</name>
    <dbReference type="NCBI Taxonomy" id="1347902"/>
    <lineage>
        <taxon>Bacteria</taxon>
        <taxon>Bacillati</taxon>
        <taxon>Bacillota</taxon>
        <taxon>Bacilli</taxon>
        <taxon>Bacillales</taxon>
        <taxon>Bacillaceae</taxon>
        <taxon>Priestia</taxon>
    </lineage>
</organism>
<comment type="catalytic activity">
    <reaction evidence="16">
        <text>[GlcNAc-(1-&gt;4)-Mur2Ac(oyl-L-Ala-gamma-D-Glu-L-Lys-D-Ala-D-Ala)](n)-di-trans,octa-cis-undecaprenyl diphosphate + beta-D-GlcNAc-(1-&gt;4)-Mur2Ac(oyl-L-Ala-gamma-D-Glu-L-Lys-D-Ala-D-Ala)-di-trans,octa-cis-undecaprenyl diphosphate = [GlcNAc-(1-&gt;4)-Mur2Ac(oyl-L-Ala-gamma-D-Glu-L-Lys-D-Ala-D-Ala)](n+1)-di-trans,octa-cis-undecaprenyl diphosphate + di-trans,octa-cis-undecaprenyl diphosphate + H(+)</text>
        <dbReference type="Rhea" id="RHEA:23708"/>
        <dbReference type="Rhea" id="RHEA-COMP:9602"/>
        <dbReference type="Rhea" id="RHEA-COMP:9603"/>
        <dbReference type="ChEBI" id="CHEBI:15378"/>
        <dbReference type="ChEBI" id="CHEBI:58405"/>
        <dbReference type="ChEBI" id="CHEBI:60033"/>
        <dbReference type="ChEBI" id="CHEBI:78435"/>
        <dbReference type="EC" id="2.4.99.28"/>
    </reaction>
</comment>
<dbReference type="RefSeq" id="WP_188389790.1">
    <property type="nucleotide sequence ID" value="NZ_BMFK01000005.1"/>
</dbReference>
<comment type="caution">
    <text evidence="20">The sequence shown here is derived from an EMBL/GenBank/DDBJ whole genome shotgun (WGS) entry which is preliminary data.</text>
</comment>
<evidence type="ECO:0000313" key="20">
    <source>
        <dbReference type="EMBL" id="GGE82313.1"/>
    </source>
</evidence>
<evidence type="ECO:0000259" key="19">
    <source>
        <dbReference type="Pfam" id="PF00912"/>
    </source>
</evidence>
<dbReference type="GO" id="GO:0009002">
    <property type="term" value="F:serine-type D-Ala-D-Ala carboxypeptidase activity"/>
    <property type="evidence" value="ECO:0007669"/>
    <property type="project" value="UniProtKB-EC"/>
</dbReference>
<dbReference type="InterPro" id="IPR023346">
    <property type="entry name" value="Lysozyme-like_dom_sf"/>
</dbReference>
<comment type="catalytic activity">
    <reaction evidence="15">
        <text>Preferential cleavage: (Ac)2-L-Lys-D-Ala-|-D-Ala. Also transpeptidation of peptidyl-alanyl moieties that are N-acyl substituents of D-alanine.</text>
        <dbReference type="EC" id="3.4.16.4"/>
    </reaction>
</comment>
<accession>A0A917AY21</accession>
<keyword evidence="4" id="KW-1003">Cell membrane</keyword>
<keyword evidence="17" id="KW-0812">Transmembrane</keyword>
<dbReference type="Proteomes" id="UP000605259">
    <property type="component" value="Unassembled WGS sequence"/>
</dbReference>
<sequence>MNTKRKISSRIHKYIRALTIISCFTTFFLATIILSIYLLAKLAGPPSLAVPETTFFYDDSNKLLETDYHNEKRHWIPLEKMAPAIIDATISIEDRRFETHHGFDFHRIVGALIADIKAMGKVQGASTITQQYARNLYLDKEKTWKRKWMEAVYTVRLEANYAKEDILEGYLNTIYYGHGVYGIEAAANLYFQKQARDVTLEEAALLAAIPKGPSYYSPFLDPIKAKERRDLVLQAMHDNKLLSEEALKMAIQIPLQLATPQHEKEKSMVAPYFQDAMKQELQTKTGIDAETIKKGGLHIYTTINTPLQQLAEKQLHTSIPHTSKLEASFLAMDAQSGEVKALIGGRSYEKSPFNRAMQAVRQPGSTFKPLLYYAALENGYTSATKLKSEPTTFKEESSPDAYTPHNINNVYGNRFITLAEALALSDNIYAVKTHLSLGKETLVETAKRFGIHSPLDAVPSLALGTSPVTLADMTSAYGMIANGGKHISPFFIKRVIDQAGNVLYDAHIEQENELDKSVTFILSQLMTGMFDHRLNSYHPVTGHAISSKLTRQYAGKSGTTNTDSWMIGFTPTLVSGVWIGYDEGRKLETKQEQQLAKNIWATFMEEGLKHTERSTFEQPANVVSLSVDPHSGLLATEACPAAKPMYFVKGTEPTEHCTTQKQQEETPSQEKWYRRWLPF</sequence>
<evidence type="ECO:0000256" key="4">
    <source>
        <dbReference type="ARBA" id="ARBA00022475"/>
    </source>
</evidence>